<dbReference type="InterPro" id="IPR007353">
    <property type="entry name" value="DUF421"/>
</dbReference>
<comment type="similarity">
    <text evidence="2">Belongs to the UPF0702 family.</text>
</comment>
<keyword evidence="3" id="KW-1003">Cell membrane</keyword>
<feature type="domain" description="YetF-like N-terminal transmembrane" evidence="9">
    <location>
        <begin position="3"/>
        <end position="76"/>
    </location>
</feature>
<comment type="subcellular location">
    <subcellularLocation>
        <location evidence="1">Cell membrane</location>
        <topology evidence="1">Multi-pass membrane protein</topology>
    </subcellularLocation>
</comment>
<evidence type="ECO:0000313" key="11">
    <source>
        <dbReference type="Proteomes" id="UP000028700"/>
    </source>
</evidence>
<dbReference type="PANTHER" id="PTHR34582">
    <property type="entry name" value="UPF0702 TRANSMEMBRANE PROTEIN YCAP"/>
    <property type="match status" value="1"/>
</dbReference>
<gene>
    <name evidence="10" type="ORF">LOSG293_250250</name>
</gene>
<dbReference type="InterPro" id="IPR023090">
    <property type="entry name" value="UPF0702_alpha/beta_dom_sf"/>
</dbReference>
<evidence type="ECO:0000256" key="5">
    <source>
        <dbReference type="ARBA" id="ARBA00022989"/>
    </source>
</evidence>
<comment type="caution">
    <text evidence="10">The sequence shown here is derived from an EMBL/GenBank/DDBJ whole genome shotgun (WGS) entry which is preliminary data.</text>
</comment>
<organism evidence="10 11">
    <name type="scientific">Secundilactobacillus oryzae JCM 18671</name>
    <dbReference type="NCBI Taxonomy" id="1291743"/>
    <lineage>
        <taxon>Bacteria</taxon>
        <taxon>Bacillati</taxon>
        <taxon>Bacillota</taxon>
        <taxon>Bacilli</taxon>
        <taxon>Lactobacillales</taxon>
        <taxon>Lactobacillaceae</taxon>
        <taxon>Secundilactobacillus</taxon>
    </lineage>
</organism>
<evidence type="ECO:0000259" key="8">
    <source>
        <dbReference type="Pfam" id="PF04239"/>
    </source>
</evidence>
<evidence type="ECO:0000256" key="3">
    <source>
        <dbReference type="ARBA" id="ARBA00022475"/>
    </source>
</evidence>
<dbReference type="RefSeq" id="WP_034528714.1">
    <property type="nucleotide sequence ID" value="NZ_BBJM01000025.1"/>
</dbReference>
<reference evidence="10" key="1">
    <citation type="journal article" date="2014" name="Genome Announc.">
        <title>Draft Genome Sequence of Lactobacillus oryzae Strain SG293T.</title>
        <authorList>
            <person name="Tanizawa Y."/>
            <person name="Fujisawa T."/>
            <person name="Mochizuki T."/>
            <person name="Kaminuma E."/>
            <person name="Nakamura Y."/>
            <person name="Tohno M."/>
        </authorList>
    </citation>
    <scope>NUCLEOTIDE SEQUENCE [LARGE SCALE GENOMIC DNA]</scope>
    <source>
        <strain evidence="10">SG293</strain>
    </source>
</reference>
<evidence type="ECO:0000256" key="1">
    <source>
        <dbReference type="ARBA" id="ARBA00004651"/>
    </source>
</evidence>
<proteinExistence type="inferred from homology"/>
<evidence type="ECO:0000259" key="9">
    <source>
        <dbReference type="Pfam" id="PF20730"/>
    </source>
</evidence>
<name>A0A081BJW6_9LACO</name>
<evidence type="ECO:0000256" key="2">
    <source>
        <dbReference type="ARBA" id="ARBA00006448"/>
    </source>
</evidence>
<keyword evidence="6 7" id="KW-0472">Membrane</keyword>
<sequence>MFVLIATKLAIGLAALLVVVRLLGKKSMSEITPFDLVYMLVLGGILEESVYDDTVNVGHLLFGIAVWACLIFLVEKVVQKSRAVNRLVKGEPSILVKDGIVNLKELNRNQIELEQLRELSRQHQCFSLENAKHIILENAGQVSLVVKSEEDKVLALMLVDRGQIQVPVLETHNLTTDWLKENLVNQGYQSLDDLVYVEWSEEKGFYVVTKNDVTSKVYRIDG</sequence>
<dbReference type="Proteomes" id="UP000028700">
    <property type="component" value="Unassembled WGS sequence"/>
</dbReference>
<keyword evidence="5 7" id="KW-1133">Transmembrane helix</keyword>
<feature type="transmembrane region" description="Helical" evidence="7">
    <location>
        <begin position="57"/>
        <end position="74"/>
    </location>
</feature>
<dbReference type="Pfam" id="PF04239">
    <property type="entry name" value="DUF421"/>
    <property type="match status" value="1"/>
</dbReference>
<dbReference type="OrthoDB" id="9778331at2"/>
<dbReference type="GO" id="GO:0005886">
    <property type="term" value="C:plasma membrane"/>
    <property type="evidence" value="ECO:0007669"/>
    <property type="project" value="UniProtKB-SubCell"/>
</dbReference>
<accession>A0A081BJW6</accession>
<dbReference type="eggNOG" id="COG2323">
    <property type="taxonomic scope" value="Bacteria"/>
</dbReference>
<evidence type="ECO:0000256" key="7">
    <source>
        <dbReference type="SAM" id="Phobius"/>
    </source>
</evidence>
<dbReference type="InterPro" id="IPR048454">
    <property type="entry name" value="YetF_N"/>
</dbReference>
<dbReference type="EMBL" id="BBJM01000025">
    <property type="protein sequence ID" value="GAK48334.1"/>
    <property type="molecule type" value="Genomic_DNA"/>
</dbReference>
<feature type="domain" description="YetF C-terminal" evidence="8">
    <location>
        <begin position="79"/>
        <end position="200"/>
    </location>
</feature>
<dbReference type="PANTHER" id="PTHR34582:SF5">
    <property type="entry name" value="UPF0702 TRANSMEMBRANE PROTEIN YETF"/>
    <property type="match status" value="1"/>
</dbReference>
<evidence type="ECO:0000256" key="4">
    <source>
        <dbReference type="ARBA" id="ARBA00022692"/>
    </source>
</evidence>
<keyword evidence="11" id="KW-1185">Reference proteome</keyword>
<keyword evidence="4 7" id="KW-0812">Transmembrane</keyword>
<dbReference type="AlphaFoldDB" id="A0A081BJW6"/>
<dbReference type="STRING" id="1291743.LOSG293_250250"/>
<protein>
    <submittedName>
        <fullName evidence="10">Putative membrane protein</fullName>
    </submittedName>
</protein>
<feature type="transmembrane region" description="Helical" evidence="7">
    <location>
        <begin position="6"/>
        <end position="24"/>
    </location>
</feature>
<dbReference type="Gene3D" id="3.30.240.20">
    <property type="entry name" value="bsu07140 like domains"/>
    <property type="match status" value="2"/>
</dbReference>
<evidence type="ECO:0000256" key="6">
    <source>
        <dbReference type="ARBA" id="ARBA00023136"/>
    </source>
</evidence>
<dbReference type="Pfam" id="PF20730">
    <property type="entry name" value="YetF_N"/>
    <property type="match status" value="1"/>
</dbReference>
<evidence type="ECO:0000313" key="10">
    <source>
        <dbReference type="EMBL" id="GAK48334.1"/>
    </source>
</evidence>